<feature type="transmembrane region" description="Helical" evidence="1">
    <location>
        <begin position="206"/>
        <end position="223"/>
    </location>
</feature>
<feature type="transmembrane region" description="Helical" evidence="1">
    <location>
        <begin position="286"/>
        <end position="307"/>
    </location>
</feature>
<sequence>MIVCCLRKRLSSAYDYINDGHKITWKPHIFFRDAPFIPLKPLKITVAVNSHVFPFLILTAPGNFRGNVSSNQKKAPASQMDHFTMEKQHAFLLVVSSVVVLLNVLCIFGYLRRPVTSSRCGTLFSMFSTRILYGLMTISSSALWLLPREVFFGAIFGNTRLLLFSLLTPHLAEQIVSVSTALFALDRVLVLTTTLRYSLLRLSERLALVALVVNATTLAYFYGTNLILSDSEDLEFVFFTDKILKYCVFPITLLSATVLHLVFVFQYRLFYTHKKNRLDKKQAIHANHMVMFQMVAHTLLCAVPNALSTLNSPFIRLEIERIDLMERYNGAMFGVSLLLSSLFALYELRPHKVFLQIVSTRSPPSTAPGR</sequence>
<evidence type="ECO:0000313" key="2">
    <source>
        <dbReference type="EMBL" id="KAK0424875.1"/>
    </source>
</evidence>
<reference evidence="2" key="1">
    <citation type="submission" date="2023-06" db="EMBL/GenBank/DDBJ databases">
        <title>Genomic analysis of the entomopathogenic nematode Steinernema hermaphroditum.</title>
        <authorList>
            <person name="Schwarz E.M."/>
            <person name="Heppert J.K."/>
            <person name="Baniya A."/>
            <person name="Schwartz H.T."/>
            <person name="Tan C.-H."/>
            <person name="Antoshechkin I."/>
            <person name="Sternberg P.W."/>
            <person name="Goodrich-Blair H."/>
            <person name="Dillman A.R."/>
        </authorList>
    </citation>
    <scope>NUCLEOTIDE SEQUENCE</scope>
    <source>
        <strain evidence="2">PS9179</strain>
        <tissue evidence="2">Whole animal</tissue>
    </source>
</reference>
<dbReference type="EMBL" id="JAUCMV010000001">
    <property type="protein sequence ID" value="KAK0424875.1"/>
    <property type="molecule type" value="Genomic_DNA"/>
</dbReference>
<feature type="transmembrane region" description="Helical" evidence="1">
    <location>
        <begin position="161"/>
        <end position="185"/>
    </location>
</feature>
<organism evidence="2 3">
    <name type="scientific">Steinernema hermaphroditum</name>
    <dbReference type="NCBI Taxonomy" id="289476"/>
    <lineage>
        <taxon>Eukaryota</taxon>
        <taxon>Metazoa</taxon>
        <taxon>Ecdysozoa</taxon>
        <taxon>Nematoda</taxon>
        <taxon>Chromadorea</taxon>
        <taxon>Rhabditida</taxon>
        <taxon>Tylenchina</taxon>
        <taxon>Panagrolaimomorpha</taxon>
        <taxon>Strongyloidoidea</taxon>
        <taxon>Steinernematidae</taxon>
        <taxon>Steinernema</taxon>
    </lineage>
</organism>
<protein>
    <submittedName>
        <fullName evidence="2">Uncharacterized protein</fullName>
    </submittedName>
</protein>
<proteinExistence type="predicted"/>
<comment type="caution">
    <text evidence="2">The sequence shown here is derived from an EMBL/GenBank/DDBJ whole genome shotgun (WGS) entry which is preliminary data.</text>
</comment>
<keyword evidence="1" id="KW-1133">Transmembrane helix</keyword>
<dbReference type="AlphaFoldDB" id="A0AA39IJQ6"/>
<evidence type="ECO:0000256" key="1">
    <source>
        <dbReference type="SAM" id="Phobius"/>
    </source>
</evidence>
<name>A0AA39IJQ6_9BILA</name>
<feature type="transmembrane region" description="Helical" evidence="1">
    <location>
        <begin position="327"/>
        <end position="346"/>
    </location>
</feature>
<feature type="transmembrane region" description="Helical" evidence="1">
    <location>
        <begin position="243"/>
        <end position="265"/>
    </location>
</feature>
<feature type="transmembrane region" description="Helical" evidence="1">
    <location>
        <begin position="90"/>
        <end position="111"/>
    </location>
</feature>
<keyword evidence="1" id="KW-0472">Membrane</keyword>
<feature type="transmembrane region" description="Helical" evidence="1">
    <location>
        <begin position="123"/>
        <end position="146"/>
    </location>
</feature>
<keyword evidence="1" id="KW-0812">Transmembrane</keyword>
<evidence type="ECO:0000313" key="3">
    <source>
        <dbReference type="Proteomes" id="UP001175271"/>
    </source>
</evidence>
<gene>
    <name evidence="2" type="ORF">QR680_008900</name>
</gene>
<keyword evidence="3" id="KW-1185">Reference proteome</keyword>
<dbReference type="Proteomes" id="UP001175271">
    <property type="component" value="Unassembled WGS sequence"/>
</dbReference>
<accession>A0AA39IJQ6</accession>